<reference evidence="1" key="1">
    <citation type="submission" date="2022-09" db="EMBL/GenBank/DDBJ databases">
        <title>Novosphingobium sp. Nov., a polycyclic aromatic hydrocarbon-degrading bacterium isolated form mangrove sediments in HongKong.</title>
        <authorList>
            <person name="Hu Z."/>
        </authorList>
    </citation>
    <scope>NUCLEOTIDE SEQUENCE</scope>
    <source>
        <strain evidence="1">HK4-1</strain>
    </source>
</reference>
<keyword evidence="2" id="KW-1185">Reference proteome</keyword>
<dbReference type="RefSeq" id="WP_260046934.1">
    <property type="nucleotide sequence ID" value="NZ_JANZXA010000010.1"/>
</dbReference>
<accession>A0ABT2I8C5</accession>
<protein>
    <submittedName>
        <fullName evidence="1">Uncharacterized protein</fullName>
    </submittedName>
</protein>
<organism evidence="1 2">
    <name type="scientific">Novosphingobium mangrovi</name>
    <name type="common">ex Huang et al. 2023</name>
    <dbReference type="NCBI Taxonomy" id="2976432"/>
    <lineage>
        <taxon>Bacteria</taxon>
        <taxon>Pseudomonadati</taxon>
        <taxon>Pseudomonadota</taxon>
        <taxon>Alphaproteobacteria</taxon>
        <taxon>Sphingomonadales</taxon>
        <taxon>Sphingomonadaceae</taxon>
        <taxon>Novosphingobium</taxon>
    </lineage>
</organism>
<name>A0ABT2I8C5_9SPHN</name>
<proteinExistence type="predicted"/>
<comment type="caution">
    <text evidence="1">The sequence shown here is derived from an EMBL/GenBank/DDBJ whole genome shotgun (WGS) entry which is preliminary data.</text>
</comment>
<gene>
    <name evidence="1" type="ORF">NZK81_14910</name>
</gene>
<evidence type="ECO:0000313" key="2">
    <source>
        <dbReference type="Proteomes" id="UP001165583"/>
    </source>
</evidence>
<dbReference type="Proteomes" id="UP001165583">
    <property type="component" value="Unassembled WGS sequence"/>
</dbReference>
<sequence length="65" mass="7138">MTRYRFVTPHRIGKWYPDLETAKRCACKIGAGFMDSRTGRFIAYVGTKLEIASANGDADKAGVPA</sequence>
<evidence type="ECO:0000313" key="1">
    <source>
        <dbReference type="EMBL" id="MCT2400843.1"/>
    </source>
</evidence>
<dbReference type="EMBL" id="JANZXA010000010">
    <property type="protein sequence ID" value="MCT2400843.1"/>
    <property type="molecule type" value="Genomic_DNA"/>
</dbReference>